<sequence length="229" mass="24805">MRTTSRPDLQIAGIGNAAGGEYYNVKMEGVCKINGPIDCFGFEASGMTTAGGIRAEERLDVNGKLTCHGGVQARDAYLEGQVTVNGPLRVDRFAMNGYVRVKGHCEIKQSKARGALIVDGWLTGEQIEMMLEGPLQAEGIKAERITVKHAGKGGVRRLIESLLPDGWQAHARARVIEADIVDLEETSAETVRGRTVVIGPGCEIDRVEYGAELVVHPQAQVRSSYQIQM</sequence>
<evidence type="ECO:0008006" key="3">
    <source>
        <dbReference type="Google" id="ProtNLM"/>
    </source>
</evidence>
<accession>A0ABW9XP01</accession>
<dbReference type="RefSeq" id="WP_161743177.1">
    <property type="nucleotide sequence ID" value="NZ_JAAAMV010000006.1"/>
</dbReference>
<comment type="caution">
    <text evidence="1">The sequence shown here is derived from an EMBL/GenBank/DDBJ whole genome shotgun (WGS) entry which is preliminary data.</text>
</comment>
<dbReference type="EMBL" id="JAAAMV010000006">
    <property type="protein sequence ID" value="NBD24375.1"/>
    <property type="molecule type" value="Genomic_DNA"/>
</dbReference>
<gene>
    <name evidence="1" type="ORF">GT019_10890</name>
</gene>
<proteinExistence type="predicted"/>
<dbReference type="Proteomes" id="UP000665561">
    <property type="component" value="Unassembled WGS sequence"/>
</dbReference>
<keyword evidence="2" id="KW-1185">Reference proteome</keyword>
<name>A0ABW9XP01_9BACL</name>
<reference evidence="1 2" key="1">
    <citation type="submission" date="2020-01" db="EMBL/GenBank/DDBJ databases">
        <title>Paenibacillus soybeanensis sp. nov. isolated from the nodules of soybean (Glycine max(L.) Merr).</title>
        <authorList>
            <person name="Wang H."/>
        </authorList>
    </citation>
    <scope>NUCLEOTIDE SEQUENCE [LARGE SCALE GENOMIC DNA]</scope>
    <source>
        <strain evidence="1 2">T1</strain>
    </source>
</reference>
<evidence type="ECO:0000313" key="1">
    <source>
        <dbReference type="EMBL" id="NBD24375.1"/>
    </source>
</evidence>
<evidence type="ECO:0000313" key="2">
    <source>
        <dbReference type="Proteomes" id="UP000665561"/>
    </source>
</evidence>
<organism evidence="1 2">
    <name type="scientific">Paenibacillus glycinis</name>
    <dbReference type="NCBI Taxonomy" id="2697035"/>
    <lineage>
        <taxon>Bacteria</taxon>
        <taxon>Bacillati</taxon>
        <taxon>Bacillota</taxon>
        <taxon>Bacilli</taxon>
        <taxon>Bacillales</taxon>
        <taxon>Paenibacillaceae</taxon>
        <taxon>Paenibacillus</taxon>
    </lineage>
</organism>
<protein>
    <recommendedName>
        <fullName evidence="3">Polymer-forming cytoskeletal protein</fullName>
    </recommendedName>
</protein>